<gene>
    <name evidence="6" type="ORF">HXX76_008058</name>
</gene>
<reference evidence="6" key="1">
    <citation type="journal article" date="2020" name="bioRxiv">
        <title>Comparative genomics of Chlamydomonas.</title>
        <authorList>
            <person name="Craig R.J."/>
            <person name="Hasan A.R."/>
            <person name="Ness R.W."/>
            <person name="Keightley P.D."/>
        </authorList>
    </citation>
    <scope>NUCLEOTIDE SEQUENCE</scope>
    <source>
        <strain evidence="6">SAG 7.73</strain>
    </source>
</reference>
<feature type="compositionally biased region" description="Low complexity" evidence="4">
    <location>
        <begin position="442"/>
        <end position="480"/>
    </location>
</feature>
<dbReference type="InterPro" id="IPR019734">
    <property type="entry name" value="TPR_rpt"/>
</dbReference>
<dbReference type="PROSITE" id="PS50005">
    <property type="entry name" value="TPR"/>
    <property type="match status" value="1"/>
</dbReference>
<keyword evidence="5" id="KW-1133">Transmembrane helix</keyword>
<feature type="transmembrane region" description="Helical" evidence="5">
    <location>
        <begin position="222"/>
        <end position="244"/>
    </location>
</feature>
<keyword evidence="5" id="KW-0472">Membrane</keyword>
<dbReference type="PANTHER" id="PTHR44943">
    <property type="entry name" value="CELLULOSE SYNTHASE OPERON PROTEIN C"/>
    <property type="match status" value="1"/>
</dbReference>
<name>A0A835SV87_CHLIN</name>
<evidence type="ECO:0000313" key="6">
    <source>
        <dbReference type="EMBL" id="KAG2433688.1"/>
    </source>
</evidence>
<evidence type="ECO:0000256" key="3">
    <source>
        <dbReference type="PROSITE-ProRule" id="PRU00339"/>
    </source>
</evidence>
<dbReference type="PANTHER" id="PTHR44943:SF4">
    <property type="entry name" value="TPR REPEAT-CONTAINING PROTEIN MJ0798"/>
    <property type="match status" value="1"/>
</dbReference>
<keyword evidence="7" id="KW-1185">Reference proteome</keyword>
<dbReference type="EMBL" id="JAEHOC010000018">
    <property type="protein sequence ID" value="KAG2433688.1"/>
    <property type="molecule type" value="Genomic_DNA"/>
</dbReference>
<sequence length="583" mass="59132">MTTRPALALQRVVAPRAGLAGRSLALTVRAAKGFGKAKPQPVRRPGDADDADDDAGSAQRRRKAKNVKLYPNAMGLIPGQAQQQQRVAGPPQAEGAGAAAAPGLLVPSAPTEEEDDFASRLAALKEAGRERASAAAPGGAAGAADPLSAAPAIFDAKPAAGAGSASGSASSAAASGGGAGEDIYANPPPLAQTLLRAAGGGASASTISDPALRDADIGPSQLGLAGGALVFIAVFLVVAAGDYAPASKRYAGVRPAQSPPDAIEAKILAGRVALYEDQIKADPTNDAATEGLATTYAQLMQYDKAAGLLEKLTKRNPTDSEAWRLLGESSLLSQQSRKAVPAFEKAVELRRAAVGPPVNTARGVVMQPDLQLLTGLVDAYIANGDYGKAVDALRGVREELRTAAQQPPRELPAAAAAASTSAAAATAAASTSQPPMLEAPALTDAAASTAEPAAASTSEPAAAAATPTPAASTASTAAAPGPDLPPARPLDPVGLELLTAKSFAAWRGHEQDALATYEELIKAFPEDYRGYLAKGVFLKERGRKADAERMFLQARFFAPASKQQLVRAIADATPTAPQLPDNN</sequence>
<organism evidence="6 7">
    <name type="scientific">Chlamydomonas incerta</name>
    <dbReference type="NCBI Taxonomy" id="51695"/>
    <lineage>
        <taxon>Eukaryota</taxon>
        <taxon>Viridiplantae</taxon>
        <taxon>Chlorophyta</taxon>
        <taxon>core chlorophytes</taxon>
        <taxon>Chlorophyceae</taxon>
        <taxon>CS clade</taxon>
        <taxon>Chlamydomonadales</taxon>
        <taxon>Chlamydomonadaceae</taxon>
        <taxon>Chlamydomonas</taxon>
    </lineage>
</organism>
<dbReference type="Proteomes" id="UP000650467">
    <property type="component" value="Unassembled WGS sequence"/>
</dbReference>
<dbReference type="Pfam" id="PF13432">
    <property type="entry name" value="TPR_16"/>
    <property type="match status" value="1"/>
</dbReference>
<dbReference type="Gene3D" id="1.25.40.10">
    <property type="entry name" value="Tetratricopeptide repeat domain"/>
    <property type="match status" value="1"/>
</dbReference>
<comment type="caution">
    <text evidence="6">The sequence shown here is derived from an EMBL/GenBank/DDBJ whole genome shotgun (WGS) entry which is preliminary data.</text>
</comment>
<feature type="region of interest" description="Disordered" evidence="4">
    <location>
        <begin position="442"/>
        <end position="490"/>
    </location>
</feature>
<accession>A0A835SV87</accession>
<dbReference type="SMART" id="SM00028">
    <property type="entry name" value="TPR"/>
    <property type="match status" value="3"/>
</dbReference>
<dbReference type="InterPro" id="IPR011990">
    <property type="entry name" value="TPR-like_helical_dom_sf"/>
</dbReference>
<dbReference type="AlphaFoldDB" id="A0A835SV87"/>
<protein>
    <submittedName>
        <fullName evidence="6">Uncharacterized protein</fullName>
    </submittedName>
</protein>
<feature type="repeat" description="TPR" evidence="3">
    <location>
        <begin position="320"/>
        <end position="353"/>
    </location>
</feature>
<dbReference type="OrthoDB" id="536368at2759"/>
<evidence type="ECO:0000256" key="5">
    <source>
        <dbReference type="SAM" id="Phobius"/>
    </source>
</evidence>
<dbReference type="InterPro" id="IPR051685">
    <property type="entry name" value="Ycf3/AcsC/BcsC/TPR_MFPF"/>
</dbReference>
<keyword evidence="5" id="KW-0812">Transmembrane</keyword>
<feature type="region of interest" description="Disordered" evidence="4">
    <location>
        <begin position="31"/>
        <end position="68"/>
    </location>
</feature>
<evidence type="ECO:0000256" key="4">
    <source>
        <dbReference type="SAM" id="MobiDB-lite"/>
    </source>
</evidence>
<dbReference type="SUPFAM" id="SSF48452">
    <property type="entry name" value="TPR-like"/>
    <property type="match status" value="1"/>
</dbReference>
<keyword evidence="2 3" id="KW-0802">TPR repeat</keyword>
<proteinExistence type="predicted"/>
<dbReference type="Pfam" id="PF14559">
    <property type="entry name" value="TPR_19"/>
    <property type="match status" value="1"/>
</dbReference>
<evidence type="ECO:0000313" key="7">
    <source>
        <dbReference type="Proteomes" id="UP000650467"/>
    </source>
</evidence>
<keyword evidence="1" id="KW-0677">Repeat</keyword>
<evidence type="ECO:0000256" key="1">
    <source>
        <dbReference type="ARBA" id="ARBA00022737"/>
    </source>
</evidence>
<evidence type="ECO:0000256" key="2">
    <source>
        <dbReference type="ARBA" id="ARBA00022803"/>
    </source>
</evidence>